<organism evidence="3 4">
    <name type="scientific">Roseivirga misakiensis</name>
    <dbReference type="NCBI Taxonomy" id="1563681"/>
    <lineage>
        <taxon>Bacteria</taxon>
        <taxon>Pseudomonadati</taxon>
        <taxon>Bacteroidota</taxon>
        <taxon>Cytophagia</taxon>
        <taxon>Cytophagales</taxon>
        <taxon>Roseivirgaceae</taxon>
        <taxon>Roseivirga</taxon>
    </lineage>
</organism>
<accession>A0A1E5SZ56</accession>
<dbReference type="PANTHER" id="PTHR37299:SF1">
    <property type="entry name" value="STAGE 0 SPORULATION PROTEIN A HOMOLOG"/>
    <property type="match status" value="1"/>
</dbReference>
<dbReference type="InterPro" id="IPR007492">
    <property type="entry name" value="LytTR_DNA-bd_dom"/>
</dbReference>
<dbReference type="STRING" id="1563681.BFP71_13110"/>
<dbReference type="Pfam" id="PF04397">
    <property type="entry name" value="LytTR"/>
    <property type="match status" value="1"/>
</dbReference>
<gene>
    <name evidence="3" type="ORF">BFP71_13110</name>
</gene>
<keyword evidence="4" id="KW-1185">Reference proteome</keyword>
<comment type="caution">
    <text evidence="3">The sequence shown here is derived from an EMBL/GenBank/DDBJ whole genome shotgun (WGS) entry which is preliminary data.</text>
</comment>
<feature type="transmembrane region" description="Helical" evidence="1">
    <location>
        <begin position="58"/>
        <end position="76"/>
    </location>
</feature>
<dbReference type="SMART" id="SM00850">
    <property type="entry name" value="LytTR"/>
    <property type="match status" value="1"/>
</dbReference>
<keyword evidence="1" id="KW-1133">Transmembrane helix</keyword>
<reference evidence="3 4" key="1">
    <citation type="submission" date="2016-08" db="EMBL/GenBank/DDBJ databases">
        <title>Draft genome of Fabibacter sp. strain SK-8.</title>
        <authorList>
            <person name="Wong S.-K."/>
            <person name="Hamasaki K."/>
            <person name="Yoshizawa S."/>
        </authorList>
    </citation>
    <scope>NUCLEOTIDE SEQUENCE [LARGE SCALE GENOMIC DNA]</scope>
    <source>
        <strain evidence="3 4">SK-8</strain>
    </source>
</reference>
<sequence length="293" mass="33761">MANFLNWLKKHFQSLLLTLICFAIFIVFESFQQLFYTNNFNNGVPSDLGFWDVLQGGLYRWLIWGGVAIPLVLLTNRFPIKENRGKHLTLQSISIFVALLLNLTLITLTNQAVQADFWTVFPEVFEFYFFHKAPIILVALIMLVLLVEYFKNRDILEVTIRQVGELKMANESLYQELEKGQLSEESLVIEVKTGNRIRLISENVIQWLEADDYCVKIHDNEGAVHTLRSSLKAFEQKLPSTKFLRVHRKAIVNLDCIVEYQLGNNPLVKLSDGSELPIAQSRVKAFRNQLNLA</sequence>
<protein>
    <recommendedName>
        <fullName evidence="2">HTH LytTR-type domain-containing protein</fullName>
    </recommendedName>
</protein>
<dbReference type="RefSeq" id="WP_069835918.1">
    <property type="nucleotide sequence ID" value="NZ_MDGQ01000005.1"/>
</dbReference>
<proteinExistence type="predicted"/>
<dbReference type="Proteomes" id="UP000095552">
    <property type="component" value="Unassembled WGS sequence"/>
</dbReference>
<evidence type="ECO:0000259" key="2">
    <source>
        <dbReference type="PROSITE" id="PS50930"/>
    </source>
</evidence>
<dbReference type="Gene3D" id="2.40.50.1020">
    <property type="entry name" value="LytTr DNA-binding domain"/>
    <property type="match status" value="1"/>
</dbReference>
<keyword evidence="1" id="KW-0472">Membrane</keyword>
<evidence type="ECO:0000313" key="3">
    <source>
        <dbReference type="EMBL" id="OEK04413.1"/>
    </source>
</evidence>
<keyword evidence="1" id="KW-0812">Transmembrane</keyword>
<dbReference type="GO" id="GO:0003677">
    <property type="term" value="F:DNA binding"/>
    <property type="evidence" value="ECO:0007669"/>
    <property type="project" value="InterPro"/>
</dbReference>
<feature type="transmembrane region" description="Helical" evidence="1">
    <location>
        <begin position="88"/>
        <end position="108"/>
    </location>
</feature>
<feature type="transmembrane region" description="Helical" evidence="1">
    <location>
        <begin position="128"/>
        <end position="147"/>
    </location>
</feature>
<dbReference type="EMBL" id="MDGQ01000005">
    <property type="protein sequence ID" value="OEK04413.1"/>
    <property type="molecule type" value="Genomic_DNA"/>
</dbReference>
<dbReference type="InterPro" id="IPR046947">
    <property type="entry name" value="LytR-like"/>
</dbReference>
<name>A0A1E5SZ56_9BACT</name>
<dbReference type="AlphaFoldDB" id="A0A1E5SZ56"/>
<dbReference type="GO" id="GO:0000156">
    <property type="term" value="F:phosphorelay response regulator activity"/>
    <property type="evidence" value="ECO:0007669"/>
    <property type="project" value="InterPro"/>
</dbReference>
<dbReference type="PANTHER" id="PTHR37299">
    <property type="entry name" value="TRANSCRIPTIONAL REGULATOR-RELATED"/>
    <property type="match status" value="1"/>
</dbReference>
<feature type="domain" description="HTH LytTR-type" evidence="2">
    <location>
        <begin position="189"/>
        <end position="292"/>
    </location>
</feature>
<evidence type="ECO:0000313" key="4">
    <source>
        <dbReference type="Proteomes" id="UP000095552"/>
    </source>
</evidence>
<dbReference type="PROSITE" id="PS50930">
    <property type="entry name" value="HTH_LYTTR"/>
    <property type="match status" value="1"/>
</dbReference>
<dbReference type="OrthoDB" id="980061at2"/>
<feature type="transmembrane region" description="Helical" evidence="1">
    <location>
        <begin position="12"/>
        <end position="31"/>
    </location>
</feature>
<evidence type="ECO:0000256" key="1">
    <source>
        <dbReference type="SAM" id="Phobius"/>
    </source>
</evidence>